<dbReference type="PATRIC" id="fig|1423786.4.peg.1946"/>
<comment type="caution">
    <text evidence="1">The sequence shown here is derived from an EMBL/GenBank/DDBJ whole genome shotgun (WGS) entry which is preliminary data.</text>
</comment>
<dbReference type="Proteomes" id="UP000051010">
    <property type="component" value="Unassembled WGS sequence"/>
</dbReference>
<dbReference type="EMBL" id="AZFZ01000040">
    <property type="protein sequence ID" value="KRM42473.1"/>
    <property type="molecule type" value="Genomic_DNA"/>
</dbReference>
<name>A0A0R1YRE1_9LACO</name>
<evidence type="ECO:0000313" key="1">
    <source>
        <dbReference type="EMBL" id="KRM42473.1"/>
    </source>
</evidence>
<protein>
    <submittedName>
        <fullName evidence="1">Uncharacterized protein</fullName>
    </submittedName>
</protein>
<sequence length="82" mass="9251">MMLKLKKATFAIVAVFTMGGGLLSLPPKEVSARTTYVWIAPNHGKRYHYSKGCRGLNNAGRKSHVSLRWAKHHGYKLCGWEH</sequence>
<proteinExistence type="predicted"/>
<accession>A0A0R1YRE1</accession>
<gene>
    <name evidence="1" type="ORF">FD47_GL001841</name>
</gene>
<organism evidence="1 2">
    <name type="scientific">Lentilactobacillus parafarraginis DSM 18390 = JCM 14109</name>
    <dbReference type="NCBI Taxonomy" id="1423786"/>
    <lineage>
        <taxon>Bacteria</taxon>
        <taxon>Bacillati</taxon>
        <taxon>Bacillota</taxon>
        <taxon>Bacilli</taxon>
        <taxon>Lactobacillales</taxon>
        <taxon>Lactobacillaceae</taxon>
        <taxon>Lentilactobacillus</taxon>
    </lineage>
</organism>
<reference evidence="1 2" key="1">
    <citation type="journal article" date="2015" name="Genome Announc.">
        <title>Expanding the biotechnology potential of lactobacilli through comparative genomics of 213 strains and associated genera.</title>
        <authorList>
            <person name="Sun Z."/>
            <person name="Harris H.M."/>
            <person name="McCann A."/>
            <person name="Guo C."/>
            <person name="Argimon S."/>
            <person name="Zhang W."/>
            <person name="Yang X."/>
            <person name="Jeffery I.B."/>
            <person name="Cooney J.C."/>
            <person name="Kagawa T.F."/>
            <person name="Liu W."/>
            <person name="Song Y."/>
            <person name="Salvetti E."/>
            <person name="Wrobel A."/>
            <person name="Rasinkangas P."/>
            <person name="Parkhill J."/>
            <person name="Rea M.C."/>
            <person name="O'Sullivan O."/>
            <person name="Ritari J."/>
            <person name="Douillard F.P."/>
            <person name="Paul Ross R."/>
            <person name="Yang R."/>
            <person name="Briner A.E."/>
            <person name="Felis G.E."/>
            <person name="de Vos W.M."/>
            <person name="Barrangou R."/>
            <person name="Klaenhammer T.R."/>
            <person name="Caufield P.W."/>
            <person name="Cui Y."/>
            <person name="Zhang H."/>
            <person name="O'Toole P.W."/>
        </authorList>
    </citation>
    <scope>NUCLEOTIDE SEQUENCE [LARGE SCALE GENOMIC DNA]</scope>
    <source>
        <strain evidence="1 2">DSM 18390</strain>
    </source>
</reference>
<dbReference type="AlphaFoldDB" id="A0A0R1YRE1"/>
<evidence type="ECO:0000313" key="2">
    <source>
        <dbReference type="Proteomes" id="UP000051010"/>
    </source>
</evidence>